<accession>A0A075K773</accession>
<evidence type="ECO:0008006" key="4">
    <source>
        <dbReference type="Google" id="ProtNLM"/>
    </source>
</evidence>
<dbReference type="PATRIC" id="fig|1217721.7.peg.2520"/>
<dbReference type="EMBL" id="CP008884">
    <property type="protein sequence ID" value="AIF47973.1"/>
    <property type="molecule type" value="Genomic_DNA"/>
</dbReference>
<organism evidence="2 3">
    <name type="scientific">Dyella japonica A8</name>
    <dbReference type="NCBI Taxonomy" id="1217721"/>
    <lineage>
        <taxon>Bacteria</taxon>
        <taxon>Pseudomonadati</taxon>
        <taxon>Pseudomonadota</taxon>
        <taxon>Gammaproteobacteria</taxon>
        <taxon>Lysobacterales</taxon>
        <taxon>Rhodanobacteraceae</taxon>
        <taxon>Dyella</taxon>
    </lineage>
</organism>
<feature type="transmembrane region" description="Helical" evidence="1">
    <location>
        <begin position="475"/>
        <end position="497"/>
    </location>
</feature>
<feature type="transmembrane region" description="Helical" evidence="1">
    <location>
        <begin position="183"/>
        <end position="213"/>
    </location>
</feature>
<evidence type="ECO:0000313" key="2">
    <source>
        <dbReference type="EMBL" id="AIF47973.1"/>
    </source>
</evidence>
<feature type="transmembrane region" description="Helical" evidence="1">
    <location>
        <begin position="420"/>
        <end position="438"/>
    </location>
</feature>
<evidence type="ECO:0000256" key="1">
    <source>
        <dbReference type="SAM" id="Phobius"/>
    </source>
</evidence>
<feature type="transmembrane region" description="Helical" evidence="1">
    <location>
        <begin position="12"/>
        <end position="36"/>
    </location>
</feature>
<gene>
    <name evidence="2" type="ORF">HY57_12225</name>
</gene>
<proteinExistence type="predicted"/>
<dbReference type="STRING" id="1217721.HY57_12225"/>
<evidence type="ECO:0000313" key="3">
    <source>
        <dbReference type="Proteomes" id="UP000027987"/>
    </source>
</evidence>
<dbReference type="OrthoDB" id="9776609at2"/>
<dbReference type="PANTHER" id="PTHR34219">
    <property type="entry name" value="IRON-REGULATED INNER MEMBRANE PROTEIN-RELATED"/>
    <property type="match status" value="1"/>
</dbReference>
<name>A0A075K773_9GAMM</name>
<dbReference type="KEGG" id="dja:HY57_12225"/>
<dbReference type="AlphaFoldDB" id="A0A075K773"/>
<dbReference type="InterPro" id="IPR005625">
    <property type="entry name" value="PepSY-ass_TM"/>
</dbReference>
<dbReference type="Proteomes" id="UP000027987">
    <property type="component" value="Chromosome"/>
</dbReference>
<dbReference type="InterPro" id="IPR036259">
    <property type="entry name" value="MFS_trans_sf"/>
</dbReference>
<keyword evidence="1" id="KW-0472">Membrane</keyword>
<keyword evidence="1" id="KW-0812">Transmembrane</keyword>
<dbReference type="PANTHER" id="PTHR34219:SF9">
    <property type="entry name" value="IRON-REGULATED INNER MEMBRANE PROTEIN"/>
    <property type="match status" value="1"/>
</dbReference>
<protein>
    <recommendedName>
        <fullName evidence="4">Peptidase</fullName>
    </recommendedName>
</protein>
<keyword evidence="3" id="KW-1185">Reference proteome</keyword>
<sequence length="523" mass="56491">MKAATIRTFQTVHTWTGLLAGFALFVAFYAGALTVFHDDIAAWQNPPWRVATDSGVSMDALIERLLARHPGARDDFGVVLPRDSSHAAYAYWQDKDGARFATASQMEAPRTDASENELADFIYALHDSLGLPVIGLYLMGIVSVLYGLALVSGILIHLPQLAKDFFAMRVGRNLKRLWQDAHNAIGVISLPFHVIFAVTGALFCLFTITLAALNTVAFDGKLFEAFARATETTPAITLSGTPATMLTTDALMELARAEALKNGVRTFEPDYMHFVHYGDRNAVAEVRGLSQHTLGSYGTVAMSAHDGTVLATYVGDRYSLNGISYASLFGLHFGSFGGRTVQWLYFMLGLAGAFLFYSGNLLWIESRRKRRHVDQPRKTRIMARATIGVCIGTCLAITGAFVATWIAVRMDVDAGLPQRVACYGLFLGACAYACLRPVAKATIELLGITAVATVAMALIDLATNMGAMASSWSPLAWRVIGVDLTGIALGIVFALFARAAARRARDGDANSVWSSRAPTPSAP</sequence>
<feature type="transmembrane region" description="Helical" evidence="1">
    <location>
        <begin position="445"/>
        <end position="463"/>
    </location>
</feature>
<dbReference type="RefSeq" id="WP_019466752.1">
    <property type="nucleotide sequence ID" value="NZ_ALOY01000178.1"/>
</dbReference>
<reference evidence="2 3" key="1">
    <citation type="submission" date="2014-07" db="EMBL/GenBank/DDBJ databases">
        <title>Complete Genome Sequence of Dyella japonica Strain A8 Isolated from Malaysian Tropical Soil.</title>
        <authorList>
            <person name="Hui R.K.H."/>
            <person name="Chen J.-W."/>
            <person name="Chan K.-G."/>
            <person name="Leung F.C.C."/>
        </authorList>
    </citation>
    <scope>NUCLEOTIDE SEQUENCE [LARGE SCALE GENOMIC DNA]</scope>
    <source>
        <strain evidence="2 3">A8</strain>
    </source>
</reference>
<dbReference type="HOGENOM" id="CLU_025664_1_0_6"/>
<feature type="transmembrane region" description="Helical" evidence="1">
    <location>
        <begin position="343"/>
        <end position="364"/>
    </location>
</feature>
<dbReference type="SUPFAM" id="SSF103473">
    <property type="entry name" value="MFS general substrate transporter"/>
    <property type="match status" value="1"/>
</dbReference>
<dbReference type="Pfam" id="PF03929">
    <property type="entry name" value="PepSY_TM"/>
    <property type="match status" value="1"/>
</dbReference>
<feature type="transmembrane region" description="Helical" evidence="1">
    <location>
        <begin position="385"/>
        <end position="408"/>
    </location>
</feature>
<feature type="transmembrane region" description="Helical" evidence="1">
    <location>
        <begin position="134"/>
        <end position="162"/>
    </location>
</feature>
<keyword evidence="1" id="KW-1133">Transmembrane helix</keyword>